<dbReference type="RefSeq" id="XP_033520296.1">
    <property type="nucleotide sequence ID" value="XM_033669818.1"/>
</dbReference>
<dbReference type="GO" id="GO:0016787">
    <property type="term" value="F:hydrolase activity"/>
    <property type="evidence" value="ECO:0007669"/>
    <property type="project" value="UniProtKB-KW"/>
</dbReference>
<feature type="domain" description="Fungal lipase-type" evidence="4">
    <location>
        <begin position="97"/>
        <end position="237"/>
    </location>
</feature>
<evidence type="ECO:0000256" key="1">
    <source>
        <dbReference type="ARBA" id="ARBA00022729"/>
    </source>
</evidence>
<feature type="signal peptide" evidence="3">
    <location>
        <begin position="1"/>
        <end position="18"/>
    </location>
</feature>
<dbReference type="OrthoDB" id="426718at2759"/>
<feature type="chain" id="PRO_5025535994" evidence="3">
    <location>
        <begin position="19"/>
        <end position="305"/>
    </location>
</feature>
<evidence type="ECO:0000313" key="6">
    <source>
        <dbReference type="Proteomes" id="UP000799771"/>
    </source>
</evidence>
<dbReference type="CDD" id="cd00519">
    <property type="entry name" value="Lipase_3"/>
    <property type="match status" value="1"/>
</dbReference>
<evidence type="ECO:0000259" key="4">
    <source>
        <dbReference type="Pfam" id="PF01764"/>
    </source>
</evidence>
<evidence type="ECO:0000313" key="5">
    <source>
        <dbReference type="EMBL" id="KAF2125904.1"/>
    </source>
</evidence>
<accession>A0A6A6A458</accession>
<dbReference type="PANTHER" id="PTHR46640">
    <property type="entry name" value="TRIACYLGLYCEROL LIPASE, PUTATIVE (AFU_ORTHOLOGUE AFUA_6G06510)-RELATED"/>
    <property type="match status" value="1"/>
</dbReference>
<dbReference type="SUPFAM" id="SSF53474">
    <property type="entry name" value="alpha/beta-Hydrolases"/>
    <property type="match status" value="1"/>
</dbReference>
<dbReference type="GeneID" id="54410250"/>
<name>A0A6A6A458_9PLEO</name>
<dbReference type="GO" id="GO:0006629">
    <property type="term" value="P:lipid metabolic process"/>
    <property type="evidence" value="ECO:0007669"/>
    <property type="project" value="InterPro"/>
</dbReference>
<dbReference type="Proteomes" id="UP000799771">
    <property type="component" value="Unassembled WGS sequence"/>
</dbReference>
<keyword evidence="6" id="KW-1185">Reference proteome</keyword>
<gene>
    <name evidence="5" type="ORF">P153DRAFT_378707</name>
</gene>
<reference evidence="5" key="1">
    <citation type="journal article" date="2020" name="Stud. Mycol.">
        <title>101 Dothideomycetes genomes: a test case for predicting lifestyles and emergence of pathogens.</title>
        <authorList>
            <person name="Haridas S."/>
            <person name="Albert R."/>
            <person name="Binder M."/>
            <person name="Bloem J."/>
            <person name="Labutti K."/>
            <person name="Salamov A."/>
            <person name="Andreopoulos B."/>
            <person name="Baker S."/>
            <person name="Barry K."/>
            <person name="Bills G."/>
            <person name="Bluhm B."/>
            <person name="Cannon C."/>
            <person name="Castanera R."/>
            <person name="Culley D."/>
            <person name="Daum C."/>
            <person name="Ezra D."/>
            <person name="Gonzalez J."/>
            <person name="Henrissat B."/>
            <person name="Kuo A."/>
            <person name="Liang C."/>
            <person name="Lipzen A."/>
            <person name="Lutzoni F."/>
            <person name="Magnuson J."/>
            <person name="Mondo S."/>
            <person name="Nolan M."/>
            <person name="Ohm R."/>
            <person name="Pangilinan J."/>
            <person name="Park H.-J."/>
            <person name="Ramirez L."/>
            <person name="Alfaro M."/>
            <person name="Sun H."/>
            <person name="Tritt A."/>
            <person name="Yoshinaga Y."/>
            <person name="Zwiers L.-H."/>
            <person name="Turgeon B."/>
            <person name="Goodwin S."/>
            <person name="Spatafora J."/>
            <person name="Crous P."/>
            <person name="Grigoriev I."/>
        </authorList>
    </citation>
    <scope>NUCLEOTIDE SEQUENCE</scope>
    <source>
        <strain evidence="5">CBS 119687</strain>
    </source>
</reference>
<proteinExistence type="predicted"/>
<dbReference type="InterPro" id="IPR051299">
    <property type="entry name" value="AB_hydrolase_lip/est"/>
</dbReference>
<dbReference type="Gene3D" id="3.40.50.1820">
    <property type="entry name" value="alpha/beta hydrolase"/>
    <property type="match status" value="1"/>
</dbReference>
<sequence>MKAVTISLAALVVPLAFSLPTELTVRQTQPRVQINSAFYATLRRYTEFSVASLATFTFNLGKCPSPPSGSSLVRTIVNSATDTQVAIFQDDASREFIVSFSGTWSVQDFLTDFSFVSIPQGTAQGCTGCKAHAGFYVAWRSVADNVTTALSELRTQKPGYSTTITGHSLGGALASLAYTDLKAAGVPLNIAYTFGSPRVGNPAYADFTDKLSGASNTQLGTLIRVTHNTDGVPGLPSNAMGFQHTRTEIYELDDASGNQTPETTFRCFGQEAADCNKGTAMGFINLDHLEYTNVDMTNLSEDQCK</sequence>
<keyword evidence="1 3" id="KW-0732">Signal</keyword>
<dbReference type="InterPro" id="IPR002921">
    <property type="entry name" value="Fungal_lipase-type"/>
</dbReference>
<organism evidence="5 6">
    <name type="scientific">Dothidotthia symphoricarpi CBS 119687</name>
    <dbReference type="NCBI Taxonomy" id="1392245"/>
    <lineage>
        <taxon>Eukaryota</taxon>
        <taxon>Fungi</taxon>
        <taxon>Dikarya</taxon>
        <taxon>Ascomycota</taxon>
        <taxon>Pezizomycotina</taxon>
        <taxon>Dothideomycetes</taxon>
        <taxon>Pleosporomycetidae</taxon>
        <taxon>Pleosporales</taxon>
        <taxon>Dothidotthiaceae</taxon>
        <taxon>Dothidotthia</taxon>
    </lineage>
</organism>
<dbReference type="InterPro" id="IPR029058">
    <property type="entry name" value="AB_hydrolase_fold"/>
</dbReference>
<protein>
    <submittedName>
        <fullName evidence="5">Alpha/beta-hydrolase</fullName>
    </submittedName>
</protein>
<evidence type="ECO:0000256" key="2">
    <source>
        <dbReference type="ARBA" id="ARBA00022801"/>
    </source>
</evidence>
<dbReference type="PANTHER" id="PTHR46640:SF1">
    <property type="entry name" value="FUNGAL LIPASE-LIKE DOMAIN-CONTAINING PROTEIN-RELATED"/>
    <property type="match status" value="1"/>
</dbReference>
<evidence type="ECO:0000256" key="3">
    <source>
        <dbReference type="SAM" id="SignalP"/>
    </source>
</evidence>
<dbReference type="EMBL" id="ML977515">
    <property type="protein sequence ID" value="KAF2125904.1"/>
    <property type="molecule type" value="Genomic_DNA"/>
</dbReference>
<dbReference type="AlphaFoldDB" id="A0A6A6A458"/>
<dbReference type="Pfam" id="PF01764">
    <property type="entry name" value="Lipase_3"/>
    <property type="match status" value="1"/>
</dbReference>
<keyword evidence="2 5" id="KW-0378">Hydrolase</keyword>